<keyword evidence="5 6" id="KW-0472">Membrane</keyword>
<comment type="similarity">
    <text evidence="2">Belongs to the MS4A family.</text>
</comment>
<proteinExistence type="inferred from homology"/>
<dbReference type="Ensembl" id="ENSATET00000008761.3">
    <property type="protein sequence ID" value="ENSATEP00000008609.3"/>
    <property type="gene ID" value="ENSATEG00000006009.3"/>
</dbReference>
<reference evidence="7" key="1">
    <citation type="submission" date="2021-04" db="EMBL/GenBank/DDBJ databases">
        <authorList>
            <consortium name="Wellcome Sanger Institute Data Sharing"/>
        </authorList>
    </citation>
    <scope>NUCLEOTIDE SEQUENCE [LARGE SCALE GENOMIC DNA]</scope>
</reference>
<dbReference type="Pfam" id="PF04103">
    <property type="entry name" value="CD20"/>
    <property type="match status" value="1"/>
</dbReference>
<reference evidence="7" key="2">
    <citation type="submission" date="2025-08" db="UniProtKB">
        <authorList>
            <consortium name="Ensembl"/>
        </authorList>
    </citation>
    <scope>IDENTIFICATION</scope>
</reference>
<accession>A0A3Q1HMK9</accession>
<dbReference type="GeneTree" id="ENSGT00510000051675"/>
<feature type="transmembrane region" description="Helical" evidence="6">
    <location>
        <begin position="52"/>
        <end position="68"/>
    </location>
</feature>
<evidence type="ECO:0000256" key="2">
    <source>
        <dbReference type="ARBA" id="ARBA00009565"/>
    </source>
</evidence>
<evidence type="ECO:0000313" key="8">
    <source>
        <dbReference type="Proteomes" id="UP000265040"/>
    </source>
</evidence>
<sequence>MSVTVAKDKEVTEVTIKSDSKSMFAPLCQILAALCYSPMCRTVNRELMQSDVTAALGTIQIMLGLFNIGLGPGRTSTHPMDLTDLRAAYWLGAVYILTGITTLFSGRFPSACLVGANAFVNIVGAIFAAIGIGLYAVDLTDASVVWMCNEDVDTDNCRNVAFFAQRLLTGMDITLIVVAVLQMCVCISLAVLSIRALVIRKEEKQVGGDFDIYKPILKEVMTSPGA</sequence>
<name>A0A3Q1HMK9_ANATE</name>
<dbReference type="InterPro" id="IPR007237">
    <property type="entry name" value="CD20-like"/>
</dbReference>
<dbReference type="InterPro" id="IPR030417">
    <property type="entry name" value="MS4A"/>
</dbReference>
<dbReference type="InParanoid" id="A0A3Q1HMK9"/>
<feature type="transmembrane region" description="Helical" evidence="6">
    <location>
        <begin position="118"/>
        <end position="137"/>
    </location>
</feature>
<comment type="subcellular location">
    <subcellularLocation>
        <location evidence="1">Membrane</location>
        <topology evidence="1">Multi-pass membrane protein</topology>
    </subcellularLocation>
</comment>
<organism evidence="7 8">
    <name type="scientific">Anabas testudineus</name>
    <name type="common">Climbing perch</name>
    <name type="synonym">Anthias testudineus</name>
    <dbReference type="NCBI Taxonomy" id="64144"/>
    <lineage>
        <taxon>Eukaryota</taxon>
        <taxon>Metazoa</taxon>
        <taxon>Chordata</taxon>
        <taxon>Craniata</taxon>
        <taxon>Vertebrata</taxon>
        <taxon>Euteleostomi</taxon>
        <taxon>Actinopterygii</taxon>
        <taxon>Neopterygii</taxon>
        <taxon>Teleostei</taxon>
        <taxon>Neoteleostei</taxon>
        <taxon>Acanthomorphata</taxon>
        <taxon>Anabantaria</taxon>
        <taxon>Anabantiformes</taxon>
        <taxon>Anabantoidei</taxon>
        <taxon>Anabantidae</taxon>
        <taxon>Anabas</taxon>
    </lineage>
</organism>
<keyword evidence="8" id="KW-1185">Reference proteome</keyword>
<dbReference type="PANTHER" id="PTHR23320:SF125">
    <property type="entry name" value="TRANSMEMBRANE PROTEIN 176L.1-RELATED"/>
    <property type="match status" value="1"/>
</dbReference>
<evidence type="ECO:0000256" key="6">
    <source>
        <dbReference type="SAM" id="Phobius"/>
    </source>
</evidence>
<dbReference type="GO" id="GO:0016020">
    <property type="term" value="C:membrane"/>
    <property type="evidence" value="ECO:0007669"/>
    <property type="project" value="UniProtKB-SubCell"/>
</dbReference>
<dbReference type="GeneID" id="113170907"/>
<evidence type="ECO:0000256" key="5">
    <source>
        <dbReference type="ARBA" id="ARBA00023136"/>
    </source>
</evidence>
<protein>
    <submittedName>
        <fullName evidence="7">Uncharacterized protein</fullName>
    </submittedName>
</protein>
<reference evidence="7" key="3">
    <citation type="submission" date="2025-09" db="UniProtKB">
        <authorList>
            <consortium name="Ensembl"/>
        </authorList>
    </citation>
    <scope>IDENTIFICATION</scope>
</reference>
<evidence type="ECO:0000256" key="1">
    <source>
        <dbReference type="ARBA" id="ARBA00004141"/>
    </source>
</evidence>
<dbReference type="PANTHER" id="PTHR23320">
    <property type="entry name" value="MEMBRANE-SPANNING 4-DOMAINS SUBFAMILY A MS4A -RELATED"/>
    <property type="match status" value="1"/>
</dbReference>
<keyword evidence="4 6" id="KW-1133">Transmembrane helix</keyword>
<evidence type="ECO:0000313" key="7">
    <source>
        <dbReference type="Ensembl" id="ENSATEP00000008609.3"/>
    </source>
</evidence>
<evidence type="ECO:0000256" key="4">
    <source>
        <dbReference type="ARBA" id="ARBA00022989"/>
    </source>
</evidence>
<dbReference type="RefSeq" id="XP_026229003.1">
    <property type="nucleotide sequence ID" value="XM_026373218.1"/>
</dbReference>
<dbReference type="STRING" id="64144.ENSATEP00000008609"/>
<feature type="transmembrane region" description="Helical" evidence="6">
    <location>
        <begin position="88"/>
        <end position="106"/>
    </location>
</feature>
<dbReference type="AlphaFoldDB" id="A0A3Q1HMK9"/>
<evidence type="ECO:0000256" key="3">
    <source>
        <dbReference type="ARBA" id="ARBA00022692"/>
    </source>
</evidence>
<dbReference type="Proteomes" id="UP000265040">
    <property type="component" value="Chromosome 16"/>
</dbReference>
<feature type="transmembrane region" description="Helical" evidence="6">
    <location>
        <begin position="173"/>
        <end position="194"/>
    </location>
</feature>
<keyword evidence="3 6" id="KW-0812">Transmembrane</keyword>